<reference evidence="3 5" key="2">
    <citation type="submission" date="2018-06" db="EMBL/GenBank/DDBJ databases">
        <authorList>
            <consortium name="Pathogen Informatics"/>
            <person name="Doyle S."/>
        </authorList>
    </citation>
    <scope>NUCLEOTIDE SEQUENCE [LARGE SCALE GENOMIC DNA]</scope>
    <source>
        <strain evidence="3 5">NCTC10338</strain>
    </source>
</reference>
<evidence type="ECO:0000256" key="1">
    <source>
        <dbReference type="SAM" id="Phobius"/>
    </source>
</evidence>
<evidence type="ECO:0000313" key="2">
    <source>
        <dbReference type="EMBL" id="AVK97270.1"/>
    </source>
</evidence>
<dbReference type="EMBL" id="UFSZ01000001">
    <property type="protein sequence ID" value="SUV16838.1"/>
    <property type="molecule type" value="Genomic_DNA"/>
</dbReference>
<evidence type="ECO:0000313" key="4">
    <source>
        <dbReference type="Proteomes" id="UP000238825"/>
    </source>
</evidence>
<dbReference type="AlphaFoldDB" id="A0A2S0K1K1"/>
<protein>
    <submittedName>
        <fullName evidence="2">Uncharacterized protein</fullName>
    </submittedName>
</protein>
<dbReference type="Proteomes" id="UP000255295">
    <property type="component" value="Unassembled WGS sequence"/>
</dbReference>
<gene>
    <name evidence="2" type="ORF">LS41612_13870</name>
    <name evidence="3" type="ORF">NCTC10338_01923</name>
</gene>
<proteinExistence type="predicted"/>
<name>A0A2S0K1K1_LYSSH</name>
<dbReference type="EMBL" id="CP019980">
    <property type="protein sequence ID" value="AVK97270.1"/>
    <property type="molecule type" value="Genomic_DNA"/>
</dbReference>
<keyword evidence="1" id="KW-0472">Membrane</keyword>
<keyword evidence="1" id="KW-0812">Transmembrane</keyword>
<organism evidence="2 4">
    <name type="scientific">Lysinibacillus sphaericus</name>
    <name type="common">Bacillus sphaericus</name>
    <dbReference type="NCBI Taxonomy" id="1421"/>
    <lineage>
        <taxon>Bacteria</taxon>
        <taxon>Bacillati</taxon>
        <taxon>Bacillota</taxon>
        <taxon>Bacilli</taxon>
        <taxon>Bacillales</taxon>
        <taxon>Bacillaceae</taxon>
        <taxon>Lysinibacillus</taxon>
    </lineage>
</organism>
<evidence type="ECO:0000313" key="5">
    <source>
        <dbReference type="Proteomes" id="UP000255295"/>
    </source>
</evidence>
<evidence type="ECO:0000313" key="3">
    <source>
        <dbReference type="EMBL" id="SUV16838.1"/>
    </source>
</evidence>
<sequence length="65" mass="7671">MKKIVFQLLIIVAWIYCLGYILFDFPTDHFVMRAVKGVLSIVFSCSLLLFLFKIIDTKKQKKRDD</sequence>
<reference evidence="2 4" key="1">
    <citation type="submission" date="2017-03" db="EMBL/GenBank/DDBJ databases">
        <title>The whole genome sequencing and assembly of Lysinibacillus sphaericus DSM 28T strain.</title>
        <authorList>
            <person name="Lee Y.-J."/>
            <person name="Yi H."/>
            <person name="Bahn Y.-S."/>
            <person name="Kim J.F."/>
            <person name="Lee D.-W."/>
        </authorList>
    </citation>
    <scope>NUCLEOTIDE SEQUENCE [LARGE SCALE GENOMIC DNA]</scope>
    <source>
        <strain evidence="2 4">DSM 28</strain>
    </source>
</reference>
<feature type="transmembrane region" description="Helical" evidence="1">
    <location>
        <begin position="35"/>
        <end position="55"/>
    </location>
</feature>
<keyword evidence="1" id="KW-1133">Transmembrane helix</keyword>
<dbReference type="Proteomes" id="UP000238825">
    <property type="component" value="Chromosome"/>
</dbReference>
<accession>A0A2S0K1K1</accession>